<dbReference type="InterPro" id="IPR008571">
    <property type="entry name" value="HerA-like"/>
</dbReference>
<comment type="similarity">
    <text evidence="1">Belongs to the HerA family.</text>
</comment>
<feature type="domain" description="Helicase HerA central" evidence="5">
    <location>
        <begin position="57"/>
        <end position="253"/>
    </location>
</feature>
<dbReference type="GO" id="GO:0043139">
    <property type="term" value="F:5'-3' DNA helicase activity"/>
    <property type="evidence" value="ECO:0007669"/>
    <property type="project" value="UniProtKB-EC"/>
</dbReference>
<evidence type="ECO:0000256" key="1">
    <source>
        <dbReference type="ARBA" id="ARBA00007816"/>
    </source>
</evidence>
<protein>
    <submittedName>
        <fullName evidence="6">ATP-binding protein</fullName>
    </submittedName>
</protein>
<dbReference type="GO" id="GO:0005524">
    <property type="term" value="F:ATP binding"/>
    <property type="evidence" value="ECO:0007669"/>
    <property type="project" value="UniProtKB-KW"/>
</dbReference>
<evidence type="ECO:0000256" key="4">
    <source>
        <dbReference type="ARBA" id="ARBA00048988"/>
    </source>
</evidence>
<dbReference type="Pfam" id="PF01935">
    <property type="entry name" value="DUF87"/>
    <property type="match status" value="1"/>
</dbReference>
<sequence>MAIEFSKEETVIGRTLSDLEKYGSEGTGYLGKVVISKGERPVLGRRIRIDLAKPHVILICGKRGYGKSYTMAVLIEEFARLPIALQNRISVIVIDTVGIFWSLKIPNKFNTSLLEEWGLKPQSTNARVLVPKGTLSFYQEKGIPVDASFTIKASELTGVEWMALFRLTWKDPEGVLITRIIEELKEKMGTYFGIDEIIKAVEVDKEADSVTKQALINRLRAAKTWGLIEKTGTRIRDIARPATINIIDVSAYRQAIGMEGIREIIVALLGKKLFEERMLYRKEEEANLIKGERRVSEMPLVWMFIDEAHMFMPKDRESIALQVLLEWARVGRQPGLSLVLATQRPEKLHPDFLSQCDLFISHRLTAGPDIEAVGILKPSYLYQDLAKYYEDMPRGKGYALVLDDNSEKLWLIKVRPRFSWDAGVTATAFTV</sequence>
<comment type="catalytic activity">
    <reaction evidence="3">
        <text>ATP + H2O = ADP + phosphate + H(+)</text>
        <dbReference type="Rhea" id="RHEA:13065"/>
        <dbReference type="ChEBI" id="CHEBI:15377"/>
        <dbReference type="ChEBI" id="CHEBI:15378"/>
        <dbReference type="ChEBI" id="CHEBI:30616"/>
        <dbReference type="ChEBI" id="CHEBI:43474"/>
        <dbReference type="ChEBI" id="CHEBI:456216"/>
        <dbReference type="EC" id="5.6.2.3"/>
    </reaction>
</comment>
<keyword evidence="6" id="KW-0067">ATP-binding</keyword>
<evidence type="ECO:0000313" key="6">
    <source>
        <dbReference type="EMBL" id="RLG69918.1"/>
    </source>
</evidence>
<evidence type="ECO:0000259" key="5">
    <source>
        <dbReference type="Pfam" id="PF01935"/>
    </source>
</evidence>
<name>A0A497JJ88_9ARCH</name>
<dbReference type="AlphaFoldDB" id="A0A497JJ88"/>
<accession>A0A497JJ88</accession>
<gene>
    <name evidence="6" type="ORF">DRO07_01370</name>
</gene>
<dbReference type="GO" id="GO:0043138">
    <property type="term" value="F:3'-5' DNA helicase activity"/>
    <property type="evidence" value="ECO:0007669"/>
    <property type="project" value="UniProtKB-EC"/>
</dbReference>
<organism evidence="6 7">
    <name type="scientific">Candidatus Iainarchaeum sp</name>
    <dbReference type="NCBI Taxonomy" id="3101447"/>
    <lineage>
        <taxon>Archaea</taxon>
        <taxon>Candidatus Iainarchaeota</taxon>
        <taxon>Candidatus Iainarchaeia</taxon>
        <taxon>Candidatus Iainarchaeales</taxon>
        <taxon>Candidatus Iainarchaeaceae</taxon>
        <taxon>Candidatus Iainarchaeum</taxon>
    </lineage>
</organism>
<reference evidence="6 7" key="1">
    <citation type="submission" date="2018-06" db="EMBL/GenBank/DDBJ databases">
        <title>Extensive metabolic versatility and redundancy in microbially diverse, dynamic hydrothermal sediments.</title>
        <authorList>
            <person name="Dombrowski N."/>
            <person name="Teske A."/>
            <person name="Baker B.J."/>
        </authorList>
    </citation>
    <scope>NUCLEOTIDE SEQUENCE [LARGE SCALE GENOMIC DNA]</scope>
    <source>
        <strain evidence="6">B9_G13</strain>
    </source>
</reference>
<evidence type="ECO:0000256" key="2">
    <source>
        <dbReference type="ARBA" id="ARBA00034617"/>
    </source>
</evidence>
<dbReference type="SUPFAM" id="SSF52540">
    <property type="entry name" value="P-loop containing nucleoside triphosphate hydrolases"/>
    <property type="match status" value="1"/>
</dbReference>
<keyword evidence="6" id="KW-0547">Nucleotide-binding</keyword>
<dbReference type="Proteomes" id="UP000277633">
    <property type="component" value="Unassembled WGS sequence"/>
</dbReference>
<evidence type="ECO:0000256" key="3">
    <source>
        <dbReference type="ARBA" id="ARBA00048954"/>
    </source>
</evidence>
<proteinExistence type="inferred from homology"/>
<dbReference type="InterPro" id="IPR002789">
    <property type="entry name" value="HerA_central"/>
</dbReference>
<evidence type="ECO:0000313" key="7">
    <source>
        <dbReference type="Proteomes" id="UP000277633"/>
    </source>
</evidence>
<dbReference type="Gene3D" id="3.40.50.300">
    <property type="entry name" value="P-loop containing nucleotide triphosphate hydrolases"/>
    <property type="match status" value="2"/>
</dbReference>
<comment type="caution">
    <text evidence="6">The sequence shown here is derived from an EMBL/GenBank/DDBJ whole genome shotgun (WGS) entry which is preliminary data.</text>
</comment>
<comment type="catalytic activity">
    <reaction evidence="4">
        <text>ATP + H2O = ADP + phosphate + H(+)</text>
        <dbReference type="Rhea" id="RHEA:13065"/>
        <dbReference type="ChEBI" id="CHEBI:15377"/>
        <dbReference type="ChEBI" id="CHEBI:15378"/>
        <dbReference type="ChEBI" id="CHEBI:30616"/>
        <dbReference type="ChEBI" id="CHEBI:43474"/>
        <dbReference type="ChEBI" id="CHEBI:456216"/>
        <dbReference type="EC" id="5.6.2.4"/>
    </reaction>
</comment>
<dbReference type="InterPro" id="IPR027417">
    <property type="entry name" value="P-loop_NTPase"/>
</dbReference>
<dbReference type="PANTHER" id="PTHR42957">
    <property type="entry name" value="HELICASE MJ1565-RELATED"/>
    <property type="match status" value="1"/>
</dbReference>
<comment type="catalytic activity">
    <reaction evidence="2">
        <text>Couples ATP hydrolysis with the unwinding of duplex DNA by translocating in the 3'-5' direction.</text>
        <dbReference type="EC" id="5.6.2.4"/>
    </reaction>
</comment>
<dbReference type="EMBL" id="QMWO01000035">
    <property type="protein sequence ID" value="RLG69918.1"/>
    <property type="molecule type" value="Genomic_DNA"/>
</dbReference>
<dbReference type="PANTHER" id="PTHR42957:SF1">
    <property type="entry name" value="HELICASE MJ1565-RELATED"/>
    <property type="match status" value="1"/>
</dbReference>